<sequence>MKSELNSGQFPFFYWLLIPNPHIKRPLYNYEFGSKQKNREQDK</sequence>
<protein>
    <submittedName>
        <fullName evidence="1">Uncharacterized protein</fullName>
    </submittedName>
</protein>
<accession>A0A0E9RS87</accession>
<dbReference type="EMBL" id="GBXM01076880">
    <property type="protein sequence ID" value="JAH31697.1"/>
    <property type="molecule type" value="Transcribed_RNA"/>
</dbReference>
<reference evidence="1" key="1">
    <citation type="submission" date="2014-11" db="EMBL/GenBank/DDBJ databases">
        <authorList>
            <person name="Amaro Gonzalez C."/>
        </authorList>
    </citation>
    <scope>NUCLEOTIDE SEQUENCE</scope>
</reference>
<name>A0A0E9RS87_ANGAN</name>
<dbReference type="AlphaFoldDB" id="A0A0E9RS87"/>
<reference evidence="1" key="2">
    <citation type="journal article" date="2015" name="Fish Shellfish Immunol.">
        <title>Early steps in the European eel (Anguilla anguilla)-Vibrio vulnificus interaction in the gills: Role of the RtxA13 toxin.</title>
        <authorList>
            <person name="Callol A."/>
            <person name="Pajuelo D."/>
            <person name="Ebbesson L."/>
            <person name="Teles M."/>
            <person name="MacKenzie S."/>
            <person name="Amaro C."/>
        </authorList>
    </citation>
    <scope>NUCLEOTIDE SEQUENCE</scope>
</reference>
<proteinExistence type="predicted"/>
<organism evidence="1">
    <name type="scientific">Anguilla anguilla</name>
    <name type="common">European freshwater eel</name>
    <name type="synonym">Muraena anguilla</name>
    <dbReference type="NCBI Taxonomy" id="7936"/>
    <lineage>
        <taxon>Eukaryota</taxon>
        <taxon>Metazoa</taxon>
        <taxon>Chordata</taxon>
        <taxon>Craniata</taxon>
        <taxon>Vertebrata</taxon>
        <taxon>Euteleostomi</taxon>
        <taxon>Actinopterygii</taxon>
        <taxon>Neopterygii</taxon>
        <taxon>Teleostei</taxon>
        <taxon>Anguilliformes</taxon>
        <taxon>Anguillidae</taxon>
        <taxon>Anguilla</taxon>
    </lineage>
</organism>
<evidence type="ECO:0000313" key="1">
    <source>
        <dbReference type="EMBL" id="JAH31697.1"/>
    </source>
</evidence>